<name>A0A6G1DLW4_9ORYZ</name>
<feature type="region of interest" description="Disordered" evidence="1">
    <location>
        <begin position="52"/>
        <end position="74"/>
    </location>
</feature>
<keyword evidence="2" id="KW-0732">Signal</keyword>
<comment type="caution">
    <text evidence="3">The sequence shown here is derived from an EMBL/GenBank/DDBJ whole genome shotgun (WGS) entry which is preliminary data.</text>
</comment>
<evidence type="ECO:0000256" key="1">
    <source>
        <dbReference type="SAM" id="MobiDB-lite"/>
    </source>
</evidence>
<evidence type="ECO:0000313" key="3">
    <source>
        <dbReference type="EMBL" id="KAF0913480.1"/>
    </source>
</evidence>
<evidence type="ECO:0000256" key="2">
    <source>
        <dbReference type="SAM" id="SignalP"/>
    </source>
</evidence>
<feature type="signal peptide" evidence="2">
    <location>
        <begin position="1"/>
        <end position="21"/>
    </location>
</feature>
<evidence type="ECO:0000313" key="4">
    <source>
        <dbReference type="Proteomes" id="UP000479710"/>
    </source>
</evidence>
<dbReference type="AlphaFoldDB" id="A0A6G1DLW4"/>
<evidence type="ECO:0008006" key="5">
    <source>
        <dbReference type="Google" id="ProtNLM"/>
    </source>
</evidence>
<reference evidence="3 4" key="1">
    <citation type="submission" date="2019-11" db="EMBL/GenBank/DDBJ databases">
        <title>Whole genome sequence of Oryza granulata.</title>
        <authorList>
            <person name="Li W."/>
        </authorList>
    </citation>
    <scope>NUCLEOTIDE SEQUENCE [LARGE SCALE GENOMIC DNA]</scope>
    <source>
        <strain evidence="4">cv. Menghai</strain>
        <tissue evidence="3">Leaf</tissue>
    </source>
</reference>
<dbReference type="EMBL" id="SPHZ02000006">
    <property type="protein sequence ID" value="KAF0913480.1"/>
    <property type="molecule type" value="Genomic_DNA"/>
</dbReference>
<gene>
    <name evidence="3" type="ORF">E2562_022372</name>
</gene>
<protein>
    <recommendedName>
        <fullName evidence="5">DUF834 domain-containing protein</fullName>
    </recommendedName>
</protein>
<feature type="chain" id="PRO_5026345524" description="DUF834 domain-containing protein" evidence="2">
    <location>
        <begin position="22"/>
        <end position="74"/>
    </location>
</feature>
<organism evidence="3 4">
    <name type="scientific">Oryza meyeriana var. granulata</name>
    <dbReference type="NCBI Taxonomy" id="110450"/>
    <lineage>
        <taxon>Eukaryota</taxon>
        <taxon>Viridiplantae</taxon>
        <taxon>Streptophyta</taxon>
        <taxon>Embryophyta</taxon>
        <taxon>Tracheophyta</taxon>
        <taxon>Spermatophyta</taxon>
        <taxon>Magnoliopsida</taxon>
        <taxon>Liliopsida</taxon>
        <taxon>Poales</taxon>
        <taxon>Poaceae</taxon>
        <taxon>BOP clade</taxon>
        <taxon>Oryzoideae</taxon>
        <taxon>Oryzeae</taxon>
        <taxon>Oryzinae</taxon>
        <taxon>Oryza</taxon>
        <taxon>Oryza meyeriana</taxon>
    </lineage>
</organism>
<accession>A0A6G1DLW4</accession>
<proteinExistence type="predicted"/>
<keyword evidence="4" id="KW-1185">Reference proteome</keyword>
<sequence>MPTLSLILFLPSYQIWGHSEADEVIAAIRIGELGKEGGICGDEINVVVGEERGEGGDEAEGDKVQGTNEKALGA</sequence>
<dbReference type="Proteomes" id="UP000479710">
    <property type="component" value="Unassembled WGS sequence"/>
</dbReference>